<gene>
    <name evidence="4" type="ORF">GCM10023191_070050</name>
</gene>
<dbReference type="InterPro" id="IPR000772">
    <property type="entry name" value="Ricin_B_lectin"/>
</dbReference>
<proteinExistence type="predicted"/>
<comment type="caution">
    <text evidence="4">The sequence shown here is derived from an EMBL/GenBank/DDBJ whole genome shotgun (WGS) entry which is preliminary data.</text>
</comment>
<dbReference type="SUPFAM" id="SSF50370">
    <property type="entry name" value="Ricin B-like lectins"/>
    <property type="match status" value="1"/>
</dbReference>
<evidence type="ECO:0000313" key="5">
    <source>
        <dbReference type="Proteomes" id="UP001500503"/>
    </source>
</evidence>
<sequence>MDEQNTTEQQRRQRADLVDAFSRRAWQPTERSKVGPRILAGGAALIVVAGAALAVGAVTSHRHDRPTDERARPAAMTGTALPTLVPTPATPSPKPKSPGTRHPSSHRPASDDKAGSRSAHGVRISGKRRLLIRNVMTGMCVDVPGYGDGQLNGKVEQHTCHGSGSDNQLWDLVVGKNSGPRGATLFTIRNSKDGLCLDLPGYDTVREADVTEYRCLPGAGDNQMWYLERKASGRYWIRSYDSVGHQCLDVAGVRGSGGQDAKLTIYPCSLQADHLWSFS</sequence>
<dbReference type="SMART" id="SM00458">
    <property type="entry name" value="RICIN"/>
    <property type="match status" value="1"/>
</dbReference>
<evidence type="ECO:0000259" key="3">
    <source>
        <dbReference type="SMART" id="SM00458"/>
    </source>
</evidence>
<feature type="compositionally biased region" description="Low complexity" evidence="1">
    <location>
        <begin position="77"/>
        <end position="87"/>
    </location>
</feature>
<feature type="transmembrane region" description="Helical" evidence="2">
    <location>
        <begin position="38"/>
        <end position="58"/>
    </location>
</feature>
<evidence type="ECO:0000256" key="1">
    <source>
        <dbReference type="SAM" id="MobiDB-lite"/>
    </source>
</evidence>
<dbReference type="Pfam" id="PF14200">
    <property type="entry name" value="RicinB_lectin_2"/>
    <property type="match status" value="1"/>
</dbReference>
<feature type="region of interest" description="Disordered" evidence="1">
    <location>
        <begin position="1"/>
        <end position="32"/>
    </location>
</feature>
<dbReference type="RefSeq" id="WP_345471217.1">
    <property type="nucleotide sequence ID" value="NZ_BAABHF010000043.1"/>
</dbReference>
<name>A0ABP8QR36_9ACTN</name>
<dbReference type="Proteomes" id="UP001500503">
    <property type="component" value="Unassembled WGS sequence"/>
</dbReference>
<feature type="region of interest" description="Disordered" evidence="1">
    <location>
        <begin position="58"/>
        <end position="123"/>
    </location>
</feature>
<keyword evidence="5" id="KW-1185">Reference proteome</keyword>
<protein>
    <recommendedName>
        <fullName evidence="3">Ricin B lectin domain-containing protein</fullName>
    </recommendedName>
</protein>
<dbReference type="PROSITE" id="PS50231">
    <property type="entry name" value="RICIN_B_LECTIN"/>
    <property type="match status" value="1"/>
</dbReference>
<keyword evidence="2" id="KW-0472">Membrane</keyword>
<organism evidence="4 5">
    <name type="scientific">Actinoallomurus oryzae</name>
    <dbReference type="NCBI Taxonomy" id="502180"/>
    <lineage>
        <taxon>Bacteria</taxon>
        <taxon>Bacillati</taxon>
        <taxon>Actinomycetota</taxon>
        <taxon>Actinomycetes</taxon>
        <taxon>Streptosporangiales</taxon>
        <taxon>Thermomonosporaceae</taxon>
        <taxon>Actinoallomurus</taxon>
    </lineage>
</organism>
<dbReference type="EMBL" id="BAABHF010000043">
    <property type="protein sequence ID" value="GAA4509188.1"/>
    <property type="molecule type" value="Genomic_DNA"/>
</dbReference>
<evidence type="ECO:0000256" key="2">
    <source>
        <dbReference type="SAM" id="Phobius"/>
    </source>
</evidence>
<dbReference type="InterPro" id="IPR035992">
    <property type="entry name" value="Ricin_B-like_lectins"/>
</dbReference>
<keyword evidence="2" id="KW-1133">Transmembrane helix</keyword>
<dbReference type="CDD" id="cd00161">
    <property type="entry name" value="beta-trefoil_Ricin-like"/>
    <property type="match status" value="1"/>
</dbReference>
<keyword evidence="2" id="KW-0812">Transmembrane</keyword>
<reference evidence="5" key="1">
    <citation type="journal article" date="2019" name="Int. J. Syst. Evol. Microbiol.">
        <title>The Global Catalogue of Microorganisms (GCM) 10K type strain sequencing project: providing services to taxonomists for standard genome sequencing and annotation.</title>
        <authorList>
            <consortium name="The Broad Institute Genomics Platform"/>
            <consortium name="The Broad Institute Genome Sequencing Center for Infectious Disease"/>
            <person name="Wu L."/>
            <person name="Ma J."/>
        </authorList>
    </citation>
    <scope>NUCLEOTIDE SEQUENCE [LARGE SCALE GENOMIC DNA]</scope>
    <source>
        <strain evidence="5">JCM 17933</strain>
    </source>
</reference>
<accession>A0ABP8QR36</accession>
<feature type="domain" description="Ricin B lectin" evidence="3">
    <location>
        <begin position="127"/>
        <end position="279"/>
    </location>
</feature>
<evidence type="ECO:0000313" key="4">
    <source>
        <dbReference type="EMBL" id="GAA4509188.1"/>
    </source>
</evidence>
<dbReference type="Gene3D" id="2.80.10.50">
    <property type="match status" value="1"/>
</dbReference>